<accession>A0A1Y1WB10</accession>
<dbReference type="GO" id="GO:0008610">
    <property type="term" value="P:lipid biosynthetic process"/>
    <property type="evidence" value="ECO:0007669"/>
    <property type="project" value="InterPro"/>
</dbReference>
<dbReference type="STRING" id="61395.A0A1Y1WB10"/>
<keyword evidence="7" id="KW-1185">Reference proteome</keyword>
<evidence type="ECO:0000256" key="1">
    <source>
        <dbReference type="ARBA" id="ARBA00004370"/>
    </source>
</evidence>
<name>A0A1Y1WB10_9FUNG</name>
<evidence type="ECO:0000256" key="4">
    <source>
        <dbReference type="ARBA" id="ARBA00023136"/>
    </source>
</evidence>
<keyword evidence="3" id="KW-1133">Transmembrane helix</keyword>
<evidence type="ECO:0000256" key="2">
    <source>
        <dbReference type="ARBA" id="ARBA00022692"/>
    </source>
</evidence>
<dbReference type="Pfam" id="PF04116">
    <property type="entry name" value="FA_hydroxylase"/>
    <property type="match status" value="1"/>
</dbReference>
<comment type="caution">
    <text evidence="6">The sequence shown here is derived from an EMBL/GenBank/DDBJ whole genome shotgun (WGS) entry which is preliminary data.</text>
</comment>
<dbReference type="AlphaFoldDB" id="A0A1Y1WB10"/>
<feature type="domain" description="Fatty acid hydroxylase" evidence="5">
    <location>
        <begin position="138"/>
        <end position="268"/>
    </location>
</feature>
<evidence type="ECO:0000259" key="5">
    <source>
        <dbReference type="Pfam" id="PF04116"/>
    </source>
</evidence>
<dbReference type="GO" id="GO:0016020">
    <property type="term" value="C:membrane"/>
    <property type="evidence" value="ECO:0007669"/>
    <property type="project" value="UniProtKB-SubCell"/>
</dbReference>
<dbReference type="EMBL" id="MCFD01000005">
    <property type="protein sequence ID" value="ORX70713.1"/>
    <property type="molecule type" value="Genomic_DNA"/>
</dbReference>
<dbReference type="InterPro" id="IPR006694">
    <property type="entry name" value="Fatty_acid_hydroxylase"/>
</dbReference>
<evidence type="ECO:0000313" key="7">
    <source>
        <dbReference type="Proteomes" id="UP000193922"/>
    </source>
</evidence>
<comment type="subcellular location">
    <subcellularLocation>
        <location evidence="1">Membrane</location>
    </subcellularLocation>
</comment>
<proteinExistence type="predicted"/>
<dbReference type="InterPro" id="IPR050307">
    <property type="entry name" value="Sterol_Desaturase_Related"/>
</dbReference>
<dbReference type="GO" id="GO:0005506">
    <property type="term" value="F:iron ion binding"/>
    <property type="evidence" value="ECO:0007669"/>
    <property type="project" value="InterPro"/>
</dbReference>
<dbReference type="OrthoDB" id="1658724at2759"/>
<protein>
    <recommendedName>
        <fullName evidence="5">Fatty acid hydroxylase domain-containing protein</fullName>
    </recommendedName>
</protein>
<evidence type="ECO:0000313" key="6">
    <source>
        <dbReference type="EMBL" id="ORX70713.1"/>
    </source>
</evidence>
<gene>
    <name evidence="6" type="ORF">DL89DRAFT_266876</name>
</gene>
<dbReference type="RefSeq" id="XP_040744292.1">
    <property type="nucleotide sequence ID" value="XM_040887279.1"/>
</dbReference>
<organism evidence="6 7">
    <name type="scientific">Linderina pennispora</name>
    <dbReference type="NCBI Taxonomy" id="61395"/>
    <lineage>
        <taxon>Eukaryota</taxon>
        <taxon>Fungi</taxon>
        <taxon>Fungi incertae sedis</taxon>
        <taxon>Zoopagomycota</taxon>
        <taxon>Kickxellomycotina</taxon>
        <taxon>Kickxellomycetes</taxon>
        <taxon>Kickxellales</taxon>
        <taxon>Kickxellaceae</taxon>
        <taxon>Linderina</taxon>
    </lineage>
</organism>
<evidence type="ECO:0000256" key="3">
    <source>
        <dbReference type="ARBA" id="ARBA00022989"/>
    </source>
</evidence>
<dbReference type="GO" id="GO:0016491">
    <property type="term" value="F:oxidoreductase activity"/>
    <property type="evidence" value="ECO:0007669"/>
    <property type="project" value="InterPro"/>
</dbReference>
<sequence>MATIDLCMLNTTVDIATKVPEGYKLNWFESWWLSLFDGRNELLTFTLIAFTMHELVYFGRYLPFLLCDYIPTMRKYKIQDNKEVTSAMKLKCIKSLLFSHFVIEGPLMLAFLPVAKLAGIRTTEVPLPGWQEMAIQIAVFFVMEDFWHYWIHRLFHWGPLYRGVHKVHHEFSAPFGMAAEPIIFGQGTIGSPVLYCNFVGSVHSVTMFAWIALRLFQAIDAHSGYDFPWSLHNFMPFWAGADHHDYHHMAFVNNFSSSFRWWDTIFGTDSRYHAHKARQAKAA</sequence>
<keyword evidence="2" id="KW-0812">Transmembrane</keyword>
<keyword evidence="4" id="KW-0472">Membrane</keyword>
<dbReference type="Proteomes" id="UP000193922">
    <property type="component" value="Unassembled WGS sequence"/>
</dbReference>
<dbReference type="PANTHER" id="PTHR11863">
    <property type="entry name" value="STEROL DESATURASE"/>
    <property type="match status" value="1"/>
</dbReference>
<reference evidence="6 7" key="1">
    <citation type="submission" date="2016-07" db="EMBL/GenBank/DDBJ databases">
        <title>Pervasive Adenine N6-methylation of Active Genes in Fungi.</title>
        <authorList>
            <consortium name="DOE Joint Genome Institute"/>
            <person name="Mondo S.J."/>
            <person name="Dannebaum R.O."/>
            <person name="Kuo R.C."/>
            <person name="Labutti K."/>
            <person name="Haridas S."/>
            <person name="Kuo A."/>
            <person name="Salamov A."/>
            <person name="Ahrendt S.R."/>
            <person name="Lipzen A."/>
            <person name="Sullivan W."/>
            <person name="Andreopoulos W.B."/>
            <person name="Clum A."/>
            <person name="Lindquist E."/>
            <person name="Daum C."/>
            <person name="Ramamoorthy G.K."/>
            <person name="Gryganskyi A."/>
            <person name="Culley D."/>
            <person name="Magnuson J.K."/>
            <person name="James T.Y."/>
            <person name="O'Malley M.A."/>
            <person name="Stajich J.E."/>
            <person name="Spatafora J.W."/>
            <person name="Visel A."/>
            <person name="Grigoriev I.V."/>
        </authorList>
    </citation>
    <scope>NUCLEOTIDE SEQUENCE [LARGE SCALE GENOMIC DNA]</scope>
    <source>
        <strain evidence="6 7">ATCC 12442</strain>
    </source>
</reference>
<dbReference type="GeneID" id="63803927"/>